<reference evidence="1" key="1">
    <citation type="submission" date="2017-04" db="EMBL/GenBank/DDBJ databases">
        <title>Genome deletions in a multicellular cyanobacterial endosymbiont for morphological adaptation in marine diatoms.</title>
        <authorList>
            <person name="Wang Y."/>
            <person name="Gao H."/>
            <person name="Li R."/>
            <person name="Xu X."/>
        </authorList>
    </citation>
    <scope>NUCLEOTIDE SEQUENCE</scope>
    <source>
        <strain evidence="1">FACHB 800</strain>
    </source>
</reference>
<gene>
    <name evidence="1" type="ORF">B6N60_02340</name>
</gene>
<keyword evidence="2" id="KW-1185">Reference proteome</keyword>
<dbReference type="AlphaFoldDB" id="A0A975T7T2"/>
<proteinExistence type="predicted"/>
<accession>A0A975T7T2</accession>
<protein>
    <submittedName>
        <fullName evidence="1">Uncharacterized protein</fullName>
    </submittedName>
</protein>
<evidence type="ECO:0000313" key="2">
    <source>
        <dbReference type="Proteomes" id="UP000683511"/>
    </source>
</evidence>
<sequence length="43" mass="4907">MIIINDYSGTQYVTPLEIIKIFGGKQAYLQALSVLKEELYRVS</sequence>
<name>A0A975T7T2_9NOST</name>
<dbReference type="RefSeq" id="WP_256443818.1">
    <property type="nucleotide sequence ID" value="NZ_CP021056.1"/>
</dbReference>
<dbReference type="EMBL" id="CP021056">
    <property type="protein sequence ID" value="QXE23650.1"/>
    <property type="molecule type" value="Genomic_DNA"/>
</dbReference>
<organism evidence="1 2">
    <name type="scientific">Richelia sinica FACHB-800</name>
    <dbReference type="NCBI Taxonomy" id="1357546"/>
    <lineage>
        <taxon>Bacteria</taxon>
        <taxon>Bacillati</taxon>
        <taxon>Cyanobacteriota</taxon>
        <taxon>Cyanophyceae</taxon>
        <taxon>Nostocales</taxon>
        <taxon>Nostocaceae</taxon>
        <taxon>Richelia</taxon>
    </lineage>
</organism>
<evidence type="ECO:0000313" key="1">
    <source>
        <dbReference type="EMBL" id="QXE23650.1"/>
    </source>
</evidence>
<dbReference type="KEGG" id="rsin:B6N60_02340"/>
<dbReference type="Proteomes" id="UP000683511">
    <property type="component" value="Chromosome"/>
</dbReference>